<dbReference type="AlphaFoldDB" id="A0A838XNT0"/>
<evidence type="ECO:0000313" key="3">
    <source>
        <dbReference type="Proteomes" id="UP000559404"/>
    </source>
</evidence>
<dbReference type="Pfam" id="PF06568">
    <property type="entry name" value="YjiS-like"/>
    <property type="match status" value="1"/>
</dbReference>
<evidence type="ECO:0000259" key="1">
    <source>
        <dbReference type="Pfam" id="PF06568"/>
    </source>
</evidence>
<reference evidence="2 3" key="1">
    <citation type="submission" date="2020-07" db="EMBL/GenBank/DDBJ databases">
        <authorList>
            <person name="Li M."/>
        </authorList>
    </citation>
    <scope>NUCLEOTIDE SEQUENCE [LARGE SCALE GENOMIC DNA]</scope>
    <source>
        <strain evidence="2 3">DSM 23284</strain>
    </source>
</reference>
<accession>A0A838XNT0</accession>
<dbReference type="EMBL" id="JACEON010000001">
    <property type="protein sequence ID" value="MBA4610266.1"/>
    <property type="molecule type" value="Genomic_DNA"/>
</dbReference>
<protein>
    <submittedName>
        <fullName evidence="2">DUF1127 domain-containing protein</fullName>
    </submittedName>
</protein>
<feature type="domain" description="YjiS-like" evidence="1">
    <location>
        <begin position="5"/>
        <end position="41"/>
    </location>
</feature>
<sequence>MFDTLVRKYNSWQKYRQTYYELSRLSNRELSDLGIGRGDIDFIARTHR</sequence>
<dbReference type="InterPro" id="IPR009506">
    <property type="entry name" value="YjiS-like"/>
</dbReference>
<reference evidence="2 3" key="2">
    <citation type="submission" date="2020-08" db="EMBL/GenBank/DDBJ databases">
        <title>Stappia taiwanensis sp. nov., isolated from a coastal thermal spring.</title>
        <authorList>
            <person name="Kampfer P."/>
        </authorList>
    </citation>
    <scope>NUCLEOTIDE SEQUENCE [LARGE SCALE GENOMIC DNA]</scope>
    <source>
        <strain evidence="2 3">DSM 23284</strain>
    </source>
</reference>
<organism evidence="2 3">
    <name type="scientific">Stappia taiwanensis</name>
    <dbReference type="NCBI Taxonomy" id="992267"/>
    <lineage>
        <taxon>Bacteria</taxon>
        <taxon>Pseudomonadati</taxon>
        <taxon>Pseudomonadota</taxon>
        <taxon>Alphaproteobacteria</taxon>
        <taxon>Hyphomicrobiales</taxon>
        <taxon>Stappiaceae</taxon>
        <taxon>Stappia</taxon>
    </lineage>
</organism>
<dbReference type="Proteomes" id="UP000559404">
    <property type="component" value="Unassembled WGS sequence"/>
</dbReference>
<evidence type="ECO:0000313" key="2">
    <source>
        <dbReference type="EMBL" id="MBA4610266.1"/>
    </source>
</evidence>
<dbReference type="RefSeq" id="WP_181758450.1">
    <property type="nucleotide sequence ID" value="NZ_BMCR01000001.1"/>
</dbReference>
<proteinExistence type="predicted"/>
<comment type="caution">
    <text evidence="2">The sequence shown here is derived from an EMBL/GenBank/DDBJ whole genome shotgun (WGS) entry which is preliminary data.</text>
</comment>
<name>A0A838XNT0_9HYPH</name>
<gene>
    <name evidence="2" type="ORF">H1W37_01275</name>
</gene>
<keyword evidence="3" id="KW-1185">Reference proteome</keyword>